<feature type="binding site" evidence="5">
    <location>
        <position position="192"/>
    </location>
    <ligand>
        <name>Mg(2+)</name>
        <dbReference type="ChEBI" id="CHEBI:18420"/>
    </ligand>
</feature>
<keyword evidence="5" id="KW-0963">Cytoplasm</keyword>
<comment type="caution">
    <text evidence="8">The sequence shown here is derived from an EMBL/GenBank/DDBJ whole genome shotgun (WGS) entry which is preliminary data.</text>
</comment>
<dbReference type="InterPro" id="IPR027417">
    <property type="entry name" value="P-loop_NTPase"/>
</dbReference>
<keyword evidence="5" id="KW-0378">Hydrolase</keyword>
<comment type="function">
    <text evidence="5">An essential GTPase which binds GTP, GDP and possibly (p)ppGpp with moderate affinity, with high nucleotide exchange rates and a fairly low GTP hydrolysis rate. Plays a role in control of the cell cycle, stress response, ribosome biogenesis and in those bacteria that undergo differentiation, in morphogenesis control.</text>
</comment>
<dbReference type="CDD" id="cd01898">
    <property type="entry name" value="Obg"/>
    <property type="match status" value="1"/>
</dbReference>
<keyword evidence="4 5" id="KW-0342">GTP-binding</keyword>
<dbReference type="RefSeq" id="WP_370397241.1">
    <property type="nucleotide sequence ID" value="NZ_JALBUT010000006.1"/>
</dbReference>
<comment type="subcellular location">
    <subcellularLocation>
        <location evidence="5">Cytoplasm</location>
    </subcellularLocation>
</comment>
<feature type="binding site" evidence="5">
    <location>
        <begin position="283"/>
        <end position="286"/>
    </location>
    <ligand>
        <name>GTP</name>
        <dbReference type="ChEBI" id="CHEBI:37565"/>
    </ligand>
</feature>
<dbReference type="InterPro" id="IPR031167">
    <property type="entry name" value="G_OBG"/>
</dbReference>
<organism evidence="8 9">
    <name type="scientific">Intestinicryptomonas porci</name>
    <dbReference type="NCBI Taxonomy" id="2926320"/>
    <lineage>
        <taxon>Bacteria</taxon>
        <taxon>Pseudomonadati</taxon>
        <taxon>Verrucomicrobiota</taxon>
        <taxon>Opitutia</taxon>
        <taxon>Opitutales</taxon>
        <taxon>Intestinicryptomonaceae</taxon>
        <taxon>Intestinicryptomonas</taxon>
    </lineage>
</organism>
<keyword evidence="3 5" id="KW-0460">Magnesium</keyword>
<dbReference type="InterPro" id="IPR045086">
    <property type="entry name" value="OBG_GTPase"/>
</dbReference>
<accession>A0ABU4WGX5</accession>
<protein>
    <recommendedName>
        <fullName evidence="5">GTPase Obg</fullName>
        <ecNumber evidence="5">3.6.5.-</ecNumber>
    </recommendedName>
    <alternativeName>
        <fullName evidence="5">GTP-binding protein Obg</fullName>
    </alternativeName>
</protein>
<dbReference type="NCBIfam" id="NF008956">
    <property type="entry name" value="PRK12299.1"/>
    <property type="match status" value="1"/>
</dbReference>
<dbReference type="PANTHER" id="PTHR11702:SF31">
    <property type="entry name" value="MITOCHONDRIAL RIBOSOME-ASSOCIATED GTPASE 2"/>
    <property type="match status" value="1"/>
</dbReference>
<dbReference type="InterPro" id="IPR014100">
    <property type="entry name" value="GTP-bd_Obg/CgtA"/>
</dbReference>
<gene>
    <name evidence="8" type="primary">obgE</name>
    <name evidence="5" type="synonym">obg</name>
    <name evidence="8" type="ORF">MOX91_06345</name>
</gene>
<comment type="similarity">
    <text evidence="1 5">Belongs to the TRAFAC class OBG-HflX-like GTPase superfamily. OBG GTPase family.</text>
</comment>
<evidence type="ECO:0000259" key="6">
    <source>
        <dbReference type="PROSITE" id="PS51710"/>
    </source>
</evidence>
<evidence type="ECO:0000256" key="1">
    <source>
        <dbReference type="ARBA" id="ARBA00007699"/>
    </source>
</evidence>
<evidence type="ECO:0000259" key="7">
    <source>
        <dbReference type="PROSITE" id="PS51883"/>
    </source>
</evidence>
<dbReference type="SUPFAM" id="SSF52540">
    <property type="entry name" value="P-loop containing nucleoside triphosphate hydrolases"/>
    <property type="match status" value="1"/>
</dbReference>
<proteinExistence type="inferred from homology"/>
<dbReference type="PIRSF" id="PIRSF002401">
    <property type="entry name" value="GTP_bd_Obg/CgtA"/>
    <property type="match status" value="1"/>
</dbReference>
<keyword evidence="9" id="KW-1185">Reference proteome</keyword>
<dbReference type="PROSITE" id="PS51710">
    <property type="entry name" value="G_OBG"/>
    <property type="match status" value="1"/>
</dbReference>
<dbReference type="HAMAP" id="MF_01454">
    <property type="entry name" value="GTPase_Obg"/>
    <property type="match status" value="1"/>
</dbReference>
<dbReference type="InterPro" id="IPR006073">
    <property type="entry name" value="GTP-bd"/>
</dbReference>
<evidence type="ECO:0000256" key="2">
    <source>
        <dbReference type="ARBA" id="ARBA00022741"/>
    </source>
</evidence>
<dbReference type="NCBIfam" id="TIGR02729">
    <property type="entry name" value="Obg_CgtA"/>
    <property type="match status" value="1"/>
</dbReference>
<sequence length="341" mass="37168">MFIDEAEIYMRAGNGGDGSASFRREKFIPFGGPDGGDGGNGGNIYALGDENMTDLEAYRFTPQIVAKSGGKGMGRNKTGADGGDIDVHFPLGTIIINSETSMVAAEVLKHGERILILRGGKGGLGNTHFKTSTNRAPRQFTEGTEGEEGTFKLVLKTIADVGMVGFPNAGKSSLMNLITFGRPKVGSYPFTTLHVNVGIIEYPEFYDRLVLADIPGIIDGASENKGLGHKFLRHIERCKMLLIMLDMAGEDGRDPLEDYSVLIRELSLYDEKLLERPIVVAANKMDEPAALENLKKFEKKHPNIKIIPISCLSEDGVPELKAEIYSVCKAQAVPDKNHFEF</sequence>
<feature type="binding site" evidence="5">
    <location>
        <begin position="213"/>
        <end position="216"/>
    </location>
    <ligand>
        <name>GTP</name>
        <dbReference type="ChEBI" id="CHEBI:37565"/>
    </ligand>
</feature>
<evidence type="ECO:0000256" key="4">
    <source>
        <dbReference type="ARBA" id="ARBA00023134"/>
    </source>
</evidence>
<dbReference type="EMBL" id="JALBUT010000006">
    <property type="protein sequence ID" value="MDX8415791.1"/>
    <property type="molecule type" value="Genomic_DNA"/>
</dbReference>
<reference evidence="8 9" key="1">
    <citation type="submission" date="2022-03" db="EMBL/GenBank/DDBJ databases">
        <title>Novel taxa within the pig intestine.</title>
        <authorList>
            <person name="Wylensek D."/>
            <person name="Bishof K."/>
            <person name="Afrizal A."/>
            <person name="Clavel T."/>
        </authorList>
    </citation>
    <scope>NUCLEOTIDE SEQUENCE [LARGE SCALE GENOMIC DNA]</scope>
    <source>
        <strain evidence="8 9">CLA-KB-P66</strain>
    </source>
</reference>
<dbReference type="Pfam" id="PF01926">
    <property type="entry name" value="MMR_HSR1"/>
    <property type="match status" value="1"/>
</dbReference>
<dbReference type="Proteomes" id="UP001275932">
    <property type="component" value="Unassembled WGS sequence"/>
</dbReference>
<feature type="binding site" evidence="5">
    <location>
        <begin position="165"/>
        <end position="172"/>
    </location>
    <ligand>
        <name>GTP</name>
        <dbReference type="ChEBI" id="CHEBI:37565"/>
    </ligand>
</feature>
<comment type="cofactor">
    <cofactor evidence="5">
        <name>Mg(2+)</name>
        <dbReference type="ChEBI" id="CHEBI:18420"/>
    </cofactor>
</comment>
<evidence type="ECO:0000313" key="9">
    <source>
        <dbReference type="Proteomes" id="UP001275932"/>
    </source>
</evidence>
<evidence type="ECO:0000313" key="8">
    <source>
        <dbReference type="EMBL" id="MDX8415791.1"/>
    </source>
</evidence>
<name>A0ABU4WGX5_9BACT</name>
<dbReference type="Gene3D" id="3.40.50.300">
    <property type="entry name" value="P-loop containing nucleotide triphosphate hydrolases"/>
    <property type="match status" value="1"/>
</dbReference>
<dbReference type="PRINTS" id="PR00326">
    <property type="entry name" value="GTP1OBG"/>
</dbReference>
<dbReference type="Gene3D" id="2.70.210.12">
    <property type="entry name" value="GTP1/OBG domain"/>
    <property type="match status" value="1"/>
</dbReference>
<evidence type="ECO:0000256" key="3">
    <source>
        <dbReference type="ARBA" id="ARBA00022842"/>
    </source>
</evidence>
<feature type="binding site" evidence="5">
    <location>
        <begin position="310"/>
        <end position="312"/>
    </location>
    <ligand>
        <name>GTP</name>
        <dbReference type="ChEBI" id="CHEBI:37565"/>
    </ligand>
</feature>
<keyword evidence="2 5" id="KW-0547">Nucleotide-binding</keyword>
<feature type="domain" description="Obg" evidence="7">
    <location>
        <begin position="1"/>
        <end position="158"/>
    </location>
</feature>
<comment type="subunit">
    <text evidence="5">Monomer.</text>
</comment>
<feature type="domain" description="OBG-type G" evidence="6">
    <location>
        <begin position="159"/>
        <end position="329"/>
    </location>
</feature>
<feature type="binding site" evidence="5">
    <location>
        <position position="172"/>
    </location>
    <ligand>
        <name>Mg(2+)</name>
        <dbReference type="ChEBI" id="CHEBI:18420"/>
    </ligand>
</feature>
<dbReference type="PANTHER" id="PTHR11702">
    <property type="entry name" value="DEVELOPMENTALLY REGULATED GTP-BINDING PROTEIN-RELATED"/>
    <property type="match status" value="1"/>
</dbReference>
<dbReference type="InterPro" id="IPR005225">
    <property type="entry name" value="Small_GTP-bd"/>
</dbReference>
<dbReference type="InterPro" id="IPR006169">
    <property type="entry name" value="GTP1_OBG_dom"/>
</dbReference>
<dbReference type="Pfam" id="PF01018">
    <property type="entry name" value="GTP1_OBG"/>
    <property type="match status" value="1"/>
</dbReference>
<dbReference type="InterPro" id="IPR036726">
    <property type="entry name" value="GTP1_OBG_dom_sf"/>
</dbReference>
<keyword evidence="5" id="KW-0479">Metal-binding</keyword>
<evidence type="ECO:0000256" key="5">
    <source>
        <dbReference type="HAMAP-Rule" id="MF_01454"/>
    </source>
</evidence>
<feature type="binding site" evidence="5">
    <location>
        <begin position="190"/>
        <end position="194"/>
    </location>
    <ligand>
        <name>GTP</name>
        <dbReference type="ChEBI" id="CHEBI:37565"/>
    </ligand>
</feature>
<dbReference type="NCBIfam" id="NF008955">
    <property type="entry name" value="PRK12297.1"/>
    <property type="match status" value="1"/>
</dbReference>
<dbReference type="EC" id="3.6.5.-" evidence="5"/>
<dbReference type="PROSITE" id="PS51883">
    <property type="entry name" value="OBG"/>
    <property type="match status" value="1"/>
</dbReference>
<dbReference type="SUPFAM" id="SSF82051">
    <property type="entry name" value="Obg GTP-binding protein N-terminal domain"/>
    <property type="match status" value="1"/>
</dbReference>
<dbReference type="NCBIfam" id="TIGR00231">
    <property type="entry name" value="small_GTP"/>
    <property type="match status" value="1"/>
</dbReference>